<dbReference type="NCBIfam" id="TIGR03552">
    <property type="entry name" value="F420_cofC"/>
    <property type="match status" value="1"/>
</dbReference>
<dbReference type="PANTHER" id="PTHR40392:SF1">
    <property type="entry name" value="2-PHOSPHO-L-LACTATE GUANYLYLTRANSFERASE"/>
    <property type="match status" value="1"/>
</dbReference>
<proteinExistence type="inferred from homology"/>
<sequence>MTPRAPGWTVVVPVKGGPGAKSRLAGSLDDGARRALADALALDTLDAVLATPSVGCVVVVTSEARFVPAADDGPRVVHVDDPGRGLSAAVRAGIDAVSQGPCAVLLGDLPALRPADLEAALANATAHERAFVPDADGTGTTLLTGRTPGALRPRFGTGSADAHAAEGHVRLDAGASLRRDVDTAADLEAAVALGVGRRTAAFLATRVA</sequence>
<keyword evidence="4 5" id="KW-0342">GTP-binding</keyword>
<accession>A0A5P9Q8Q1</accession>
<evidence type="ECO:0000313" key="6">
    <source>
        <dbReference type="EMBL" id="QFU97823.1"/>
    </source>
</evidence>
<evidence type="ECO:0000256" key="5">
    <source>
        <dbReference type="HAMAP-Rule" id="MF_02114"/>
    </source>
</evidence>
<dbReference type="GO" id="GO:0043814">
    <property type="term" value="F:phospholactate guanylyltransferase activity"/>
    <property type="evidence" value="ECO:0007669"/>
    <property type="project" value="InterPro"/>
</dbReference>
<evidence type="ECO:0000256" key="1">
    <source>
        <dbReference type="ARBA" id="ARBA00022679"/>
    </source>
</evidence>
<comment type="function">
    <text evidence="5">Guanylyltransferase that catalyzes the activation of phosphoenolpyruvate (PEP) as enolpyruvoyl-2-diphospho-5'-guanosine, via the condensation of PEP with GTP. It is involved in the biosynthesis of coenzyme F420, a hydride carrier cofactor.</text>
</comment>
<feature type="binding site" evidence="5">
    <location>
        <position position="159"/>
    </location>
    <ligand>
        <name>phosphoenolpyruvate</name>
        <dbReference type="ChEBI" id="CHEBI:58702"/>
    </ligand>
</feature>
<keyword evidence="1 5" id="KW-0808">Transferase</keyword>
<dbReference type="EC" id="2.7.7.105" evidence="5"/>
<dbReference type="Proteomes" id="UP000326702">
    <property type="component" value="Chromosome"/>
</dbReference>
<comment type="similarity">
    <text evidence="5">Belongs to the CofC family.</text>
</comment>
<evidence type="ECO:0000313" key="7">
    <source>
        <dbReference type="Proteomes" id="UP000326702"/>
    </source>
</evidence>
<dbReference type="Gene3D" id="3.90.550.10">
    <property type="entry name" value="Spore Coat Polysaccharide Biosynthesis Protein SpsA, Chain A"/>
    <property type="match status" value="1"/>
</dbReference>
<keyword evidence="3 5" id="KW-0547">Nucleotide-binding</keyword>
<dbReference type="GO" id="GO:0052645">
    <property type="term" value="P:F420-0 metabolic process"/>
    <property type="evidence" value="ECO:0007669"/>
    <property type="project" value="UniProtKB-UniRule"/>
</dbReference>
<dbReference type="AlphaFoldDB" id="A0A5P9Q8Q1"/>
<dbReference type="PANTHER" id="PTHR40392">
    <property type="entry name" value="2-PHOSPHO-L-LACTATE GUANYLYLTRANSFERASE"/>
    <property type="match status" value="1"/>
</dbReference>
<dbReference type="KEGG" id="lxl:KDY119_01329"/>
<reference evidence="6 7" key="1">
    <citation type="submission" date="2019-10" db="EMBL/GenBank/DDBJ databases">
        <title>Genome sequence of Luteimicrobium xylanilyticum HY-24.</title>
        <authorList>
            <person name="Kim D.Y."/>
            <person name="Park H.-Y."/>
        </authorList>
    </citation>
    <scope>NUCLEOTIDE SEQUENCE [LARGE SCALE GENOMIC DNA]</scope>
    <source>
        <strain evidence="6 7">HY-24</strain>
    </source>
</reference>
<feature type="binding site" evidence="5">
    <location>
        <position position="140"/>
    </location>
    <ligand>
        <name>phosphoenolpyruvate</name>
        <dbReference type="ChEBI" id="CHEBI:58702"/>
    </ligand>
</feature>
<protein>
    <recommendedName>
        <fullName evidence="5">Phosphoenolpyruvate guanylyltransferase</fullName>
        <shortName evidence="5">PEP guanylyltransferase</shortName>
        <ecNumber evidence="5">2.7.7.105</ecNumber>
    </recommendedName>
</protein>
<feature type="binding site" evidence="5">
    <location>
        <position position="156"/>
    </location>
    <ligand>
        <name>phosphoenolpyruvate</name>
        <dbReference type="ChEBI" id="CHEBI:58702"/>
    </ligand>
</feature>
<dbReference type="RefSeq" id="WP_036951648.1">
    <property type="nucleotide sequence ID" value="NZ_BAABIH010000012.1"/>
</dbReference>
<evidence type="ECO:0000256" key="4">
    <source>
        <dbReference type="ARBA" id="ARBA00023134"/>
    </source>
</evidence>
<organism evidence="6 7">
    <name type="scientific">Luteimicrobium xylanilyticum</name>
    <dbReference type="NCBI Taxonomy" id="1133546"/>
    <lineage>
        <taxon>Bacteria</taxon>
        <taxon>Bacillati</taxon>
        <taxon>Actinomycetota</taxon>
        <taxon>Actinomycetes</taxon>
        <taxon>Micrococcales</taxon>
        <taxon>Luteimicrobium</taxon>
    </lineage>
</organism>
<keyword evidence="7" id="KW-1185">Reference proteome</keyword>
<dbReference type="UniPathway" id="UPA00071"/>
<dbReference type="GO" id="GO:0005525">
    <property type="term" value="F:GTP binding"/>
    <property type="evidence" value="ECO:0007669"/>
    <property type="project" value="UniProtKB-KW"/>
</dbReference>
<dbReference type="InterPro" id="IPR029044">
    <property type="entry name" value="Nucleotide-diphossugar_trans"/>
</dbReference>
<evidence type="ECO:0000256" key="2">
    <source>
        <dbReference type="ARBA" id="ARBA00022695"/>
    </source>
</evidence>
<gene>
    <name evidence="6" type="primary">cofC</name>
    <name evidence="5" type="synonym">fbiD</name>
    <name evidence="6" type="ORF">KDY119_01329</name>
</gene>
<dbReference type="OrthoDB" id="9151145at2"/>
<dbReference type="InterPro" id="IPR002835">
    <property type="entry name" value="CofC"/>
</dbReference>
<dbReference type="Pfam" id="PF01983">
    <property type="entry name" value="CofC"/>
    <property type="match status" value="1"/>
</dbReference>
<dbReference type="EMBL" id="CP045529">
    <property type="protein sequence ID" value="QFU97823.1"/>
    <property type="molecule type" value="Genomic_DNA"/>
</dbReference>
<dbReference type="SUPFAM" id="SSF53448">
    <property type="entry name" value="Nucleotide-diphospho-sugar transferases"/>
    <property type="match status" value="1"/>
</dbReference>
<dbReference type="HAMAP" id="MF_02114">
    <property type="entry name" value="CofC"/>
    <property type="match status" value="1"/>
</dbReference>
<comment type="pathway">
    <text evidence="5">Cofactor biosynthesis; coenzyme F420 biosynthesis.</text>
</comment>
<name>A0A5P9Q8Q1_9MICO</name>
<keyword evidence="2 5" id="KW-0548">Nucleotidyltransferase</keyword>
<comment type="catalytic activity">
    <reaction evidence="5">
        <text>phosphoenolpyruvate + GTP + H(+) = enolpyruvoyl-2-diphospho-5'-guanosine + diphosphate</text>
        <dbReference type="Rhea" id="RHEA:30519"/>
        <dbReference type="ChEBI" id="CHEBI:15378"/>
        <dbReference type="ChEBI" id="CHEBI:33019"/>
        <dbReference type="ChEBI" id="CHEBI:37565"/>
        <dbReference type="ChEBI" id="CHEBI:58702"/>
        <dbReference type="ChEBI" id="CHEBI:143701"/>
        <dbReference type="EC" id="2.7.7.105"/>
    </reaction>
</comment>
<evidence type="ECO:0000256" key="3">
    <source>
        <dbReference type="ARBA" id="ARBA00022741"/>
    </source>
</evidence>